<dbReference type="InterPro" id="IPR036259">
    <property type="entry name" value="MFS_trans_sf"/>
</dbReference>
<dbReference type="SUPFAM" id="SSF103473">
    <property type="entry name" value="MFS general substrate transporter"/>
    <property type="match status" value="1"/>
</dbReference>
<evidence type="ECO:0000256" key="4">
    <source>
        <dbReference type="SAM" id="Phobius"/>
    </source>
</evidence>
<dbReference type="AlphaFoldDB" id="A0AAD9CXV1"/>
<feature type="transmembrane region" description="Helical" evidence="4">
    <location>
        <begin position="291"/>
        <end position="309"/>
    </location>
</feature>
<feature type="transmembrane region" description="Helical" evidence="4">
    <location>
        <begin position="356"/>
        <end position="376"/>
    </location>
</feature>
<keyword evidence="4" id="KW-0472">Membrane</keyword>
<feature type="transmembrane region" description="Helical" evidence="4">
    <location>
        <begin position="214"/>
        <end position="231"/>
    </location>
</feature>
<comment type="subcellular location">
    <subcellularLocation>
        <location evidence="1">Membrane</location>
        <topology evidence="1">Multi-pass membrane protein</topology>
    </subcellularLocation>
</comment>
<feature type="compositionally biased region" description="Low complexity" evidence="3">
    <location>
        <begin position="8"/>
        <end position="22"/>
    </location>
</feature>
<sequence length="483" mass="52291">MAQSDPIPLQSLGPTPLSSPSLAHLPHQSIEGLSDRRSQKDQHVLTDSRVSPTPSQNGDADPESPVNYISALPPVDRGRQAWSFLVAATVLETLIWGLPYVVGIFHEFWISEMFKGQGGEATLTLAATLQTGLMYMSVAVFGPVFTAYPRWMRETQIVCLFIAGGSLIASAFVTKPWHLIITFGILYPFAGAAYLPAATLMFEWFHARRGLATGIMYAGTGAGGAIFPFVVDPLLQGVGYKATMISLGTAFIIIGHACLFFIKRRVPLPRSTDSPSERRVTSIDWSFLKRYTLYAGSGTIFVTSLGNFVPNVWLPTFAKDLNLTKPGGTGLVSILNAASVPGLTLMGYLTDRYPLFYVLCGSCVAASMSCFFLWGFGTSNVMLVMFVLVFGLLGVSITAFWSKLITIVAEDDPTLPQHIFCIFAFVRGIGNISSGPISDALLRYDVLRGRAGAYGVHNYGILLVYTGLTVLSGAFTGAFFYGK</sequence>
<feature type="transmembrane region" description="Helical" evidence="4">
    <location>
        <begin position="329"/>
        <end position="349"/>
    </location>
</feature>
<evidence type="ECO:0000313" key="5">
    <source>
        <dbReference type="EMBL" id="KAK1922413.1"/>
    </source>
</evidence>
<dbReference type="PANTHER" id="PTHR11360">
    <property type="entry name" value="MONOCARBOXYLATE TRANSPORTER"/>
    <property type="match status" value="1"/>
</dbReference>
<comment type="caution">
    <text evidence="5">The sequence shown here is derived from an EMBL/GenBank/DDBJ whole genome shotgun (WGS) entry which is preliminary data.</text>
</comment>
<dbReference type="EMBL" id="JAODAN010000008">
    <property type="protein sequence ID" value="KAK1922413.1"/>
    <property type="molecule type" value="Genomic_DNA"/>
</dbReference>
<comment type="similarity">
    <text evidence="2">Belongs to the major facilitator superfamily. Monocarboxylate porter (TC 2.A.1.13) family.</text>
</comment>
<evidence type="ECO:0000256" key="3">
    <source>
        <dbReference type="SAM" id="MobiDB-lite"/>
    </source>
</evidence>
<dbReference type="InterPro" id="IPR011701">
    <property type="entry name" value="MFS"/>
</dbReference>
<keyword evidence="4" id="KW-1133">Transmembrane helix</keyword>
<keyword evidence="4" id="KW-0812">Transmembrane</keyword>
<feature type="transmembrane region" description="Helical" evidence="4">
    <location>
        <begin position="243"/>
        <end position="262"/>
    </location>
</feature>
<evidence type="ECO:0000256" key="2">
    <source>
        <dbReference type="ARBA" id="ARBA00006727"/>
    </source>
</evidence>
<keyword evidence="6" id="KW-1185">Reference proteome</keyword>
<dbReference type="Proteomes" id="UP001182556">
    <property type="component" value="Unassembled WGS sequence"/>
</dbReference>
<gene>
    <name evidence="5" type="ORF">DB88DRAFT_494960</name>
</gene>
<evidence type="ECO:0000313" key="6">
    <source>
        <dbReference type="Proteomes" id="UP001182556"/>
    </source>
</evidence>
<organism evidence="5 6">
    <name type="scientific">Papiliotrema laurentii</name>
    <name type="common">Cryptococcus laurentii</name>
    <dbReference type="NCBI Taxonomy" id="5418"/>
    <lineage>
        <taxon>Eukaryota</taxon>
        <taxon>Fungi</taxon>
        <taxon>Dikarya</taxon>
        <taxon>Basidiomycota</taxon>
        <taxon>Agaricomycotina</taxon>
        <taxon>Tremellomycetes</taxon>
        <taxon>Tremellales</taxon>
        <taxon>Rhynchogastremaceae</taxon>
        <taxon>Papiliotrema</taxon>
    </lineage>
</organism>
<accession>A0AAD9CXV1</accession>
<feature type="transmembrane region" description="Helical" evidence="4">
    <location>
        <begin position="125"/>
        <end position="145"/>
    </location>
</feature>
<feature type="compositionally biased region" description="Polar residues" evidence="3">
    <location>
        <begin position="48"/>
        <end position="58"/>
    </location>
</feature>
<feature type="region of interest" description="Disordered" evidence="3">
    <location>
        <begin position="1"/>
        <end position="69"/>
    </location>
</feature>
<feature type="transmembrane region" description="Helical" evidence="4">
    <location>
        <begin position="82"/>
        <end position="105"/>
    </location>
</feature>
<dbReference type="PANTHER" id="PTHR11360:SF287">
    <property type="entry name" value="MFS MONOCARBOXYLATE TRANSPORTER"/>
    <property type="match status" value="1"/>
</dbReference>
<dbReference type="InterPro" id="IPR050327">
    <property type="entry name" value="Proton-linked_MCT"/>
</dbReference>
<feature type="transmembrane region" description="Helical" evidence="4">
    <location>
        <begin position="382"/>
        <end position="401"/>
    </location>
</feature>
<dbReference type="GO" id="GO:0016020">
    <property type="term" value="C:membrane"/>
    <property type="evidence" value="ECO:0007669"/>
    <property type="project" value="UniProtKB-SubCell"/>
</dbReference>
<reference evidence="5" key="1">
    <citation type="submission" date="2023-02" db="EMBL/GenBank/DDBJ databases">
        <title>Identification and recombinant expression of a fungal hydrolase from Papiliotrema laurentii that hydrolyzes apple cutin and clears colloidal polyester polyurethane.</title>
        <authorList>
            <consortium name="DOE Joint Genome Institute"/>
            <person name="Roman V.A."/>
            <person name="Bojanowski C."/>
            <person name="Crable B.R."/>
            <person name="Wagner D.N."/>
            <person name="Hung C.S."/>
            <person name="Nadeau L.J."/>
            <person name="Schratz L."/>
            <person name="Haridas S."/>
            <person name="Pangilinan J."/>
            <person name="Lipzen A."/>
            <person name="Na H."/>
            <person name="Yan M."/>
            <person name="Ng V."/>
            <person name="Grigoriev I.V."/>
            <person name="Spatafora J.W."/>
            <person name="Barlow D."/>
            <person name="Biffinger J."/>
            <person name="Kelley-Loughnane N."/>
            <person name="Varaljay V.A."/>
            <person name="Crookes-Goodson W.J."/>
        </authorList>
    </citation>
    <scope>NUCLEOTIDE SEQUENCE</scope>
    <source>
        <strain evidence="5">5307AH</strain>
    </source>
</reference>
<dbReference type="Gene3D" id="1.20.1250.20">
    <property type="entry name" value="MFS general substrate transporter like domains"/>
    <property type="match status" value="1"/>
</dbReference>
<feature type="transmembrane region" description="Helical" evidence="4">
    <location>
        <begin position="459"/>
        <end position="481"/>
    </location>
</feature>
<feature type="transmembrane region" description="Helical" evidence="4">
    <location>
        <begin position="179"/>
        <end position="202"/>
    </location>
</feature>
<proteinExistence type="inferred from homology"/>
<feature type="compositionally biased region" description="Basic and acidic residues" evidence="3">
    <location>
        <begin position="33"/>
        <end position="46"/>
    </location>
</feature>
<dbReference type="Pfam" id="PF07690">
    <property type="entry name" value="MFS_1"/>
    <property type="match status" value="1"/>
</dbReference>
<dbReference type="GO" id="GO:0022857">
    <property type="term" value="F:transmembrane transporter activity"/>
    <property type="evidence" value="ECO:0007669"/>
    <property type="project" value="InterPro"/>
</dbReference>
<feature type="transmembrane region" description="Helical" evidence="4">
    <location>
        <begin position="157"/>
        <end position="173"/>
    </location>
</feature>
<protein>
    <submittedName>
        <fullName evidence="5">Transporter</fullName>
    </submittedName>
</protein>
<name>A0AAD9CXV1_PAPLA</name>
<evidence type="ECO:0000256" key="1">
    <source>
        <dbReference type="ARBA" id="ARBA00004141"/>
    </source>
</evidence>